<name>A0ACA9NZU1_9GLOM</name>
<protein>
    <submittedName>
        <fullName evidence="1">3808_t:CDS:1</fullName>
    </submittedName>
</protein>
<evidence type="ECO:0000313" key="1">
    <source>
        <dbReference type="EMBL" id="CAG8676974.1"/>
    </source>
</evidence>
<reference evidence="1" key="1">
    <citation type="submission" date="2021-06" db="EMBL/GenBank/DDBJ databases">
        <authorList>
            <person name="Kallberg Y."/>
            <person name="Tangrot J."/>
            <person name="Rosling A."/>
        </authorList>
    </citation>
    <scope>NUCLEOTIDE SEQUENCE</scope>
    <source>
        <strain evidence="1">IL203A</strain>
    </source>
</reference>
<comment type="caution">
    <text evidence="1">The sequence shown here is derived from an EMBL/GenBank/DDBJ whole genome shotgun (WGS) entry which is preliminary data.</text>
</comment>
<dbReference type="EMBL" id="CAJVPU010020508">
    <property type="protein sequence ID" value="CAG8676974.1"/>
    <property type="molecule type" value="Genomic_DNA"/>
</dbReference>
<evidence type="ECO:0000313" key="2">
    <source>
        <dbReference type="Proteomes" id="UP000789702"/>
    </source>
</evidence>
<organism evidence="1 2">
    <name type="scientific">Dentiscutata heterogama</name>
    <dbReference type="NCBI Taxonomy" id="1316150"/>
    <lineage>
        <taxon>Eukaryota</taxon>
        <taxon>Fungi</taxon>
        <taxon>Fungi incertae sedis</taxon>
        <taxon>Mucoromycota</taxon>
        <taxon>Glomeromycotina</taxon>
        <taxon>Glomeromycetes</taxon>
        <taxon>Diversisporales</taxon>
        <taxon>Gigasporaceae</taxon>
        <taxon>Dentiscutata</taxon>
    </lineage>
</organism>
<feature type="non-terminal residue" evidence="1">
    <location>
        <position position="1"/>
    </location>
</feature>
<proteinExistence type="predicted"/>
<sequence>GEIDLLDIIFANMNVSQVQRSQITQIISKPLIMPHTVLTSNRCAAIRCSKYSELWAFIDQKKSSAANNNNEMSIDKENNLEIANLPVTKHKGRSENKRYKSAVEKTRRQPYACHTC</sequence>
<feature type="non-terminal residue" evidence="1">
    <location>
        <position position="116"/>
    </location>
</feature>
<dbReference type="Proteomes" id="UP000789702">
    <property type="component" value="Unassembled WGS sequence"/>
</dbReference>
<gene>
    <name evidence="1" type="ORF">DHETER_LOCUS10453</name>
</gene>
<keyword evidence="2" id="KW-1185">Reference proteome</keyword>
<accession>A0ACA9NZU1</accession>